<dbReference type="AlphaFoldDB" id="A0A8K0RAI7"/>
<keyword evidence="2" id="KW-1133">Transmembrane helix</keyword>
<name>A0A8K0RAI7_9PLEO</name>
<proteinExistence type="predicted"/>
<reference evidence="3" key="1">
    <citation type="journal article" date="2021" name="Nat. Commun.">
        <title>Genetic determinants of endophytism in the Arabidopsis root mycobiome.</title>
        <authorList>
            <person name="Mesny F."/>
            <person name="Miyauchi S."/>
            <person name="Thiergart T."/>
            <person name="Pickel B."/>
            <person name="Atanasova L."/>
            <person name="Karlsson M."/>
            <person name="Huettel B."/>
            <person name="Barry K.W."/>
            <person name="Haridas S."/>
            <person name="Chen C."/>
            <person name="Bauer D."/>
            <person name="Andreopoulos W."/>
            <person name="Pangilinan J."/>
            <person name="LaButti K."/>
            <person name="Riley R."/>
            <person name="Lipzen A."/>
            <person name="Clum A."/>
            <person name="Drula E."/>
            <person name="Henrissat B."/>
            <person name="Kohler A."/>
            <person name="Grigoriev I.V."/>
            <person name="Martin F.M."/>
            <person name="Hacquard S."/>
        </authorList>
    </citation>
    <scope>NUCLEOTIDE SEQUENCE</scope>
    <source>
        <strain evidence="3">MPI-SDFR-AT-0120</strain>
    </source>
</reference>
<sequence>MPAVQQLVWQREWSGDIGATMLWPAKDAIDIHSTLLDSSGIYLAYICAVVYVAGPPSLPAVLWAWRLKRTCGIIHKEVYVQELTAIIMSRQMRLTSIRINFNDRNNGAYTRAKAAIVNLDNALPTPNIYGTWQDVPTLMVRGHKKGNRPIGGAVVDHPNANDRLIGFAERLQHLFTTETGGKRRRVPGFSYNRRNEDLTSRRPSGRVGIYR</sequence>
<evidence type="ECO:0000256" key="2">
    <source>
        <dbReference type="SAM" id="Phobius"/>
    </source>
</evidence>
<protein>
    <submittedName>
        <fullName evidence="3">Uncharacterized protein</fullName>
    </submittedName>
</protein>
<feature type="region of interest" description="Disordered" evidence="1">
    <location>
        <begin position="182"/>
        <end position="211"/>
    </location>
</feature>
<evidence type="ECO:0000256" key="1">
    <source>
        <dbReference type="SAM" id="MobiDB-lite"/>
    </source>
</evidence>
<keyword evidence="2" id="KW-0472">Membrane</keyword>
<evidence type="ECO:0000313" key="4">
    <source>
        <dbReference type="Proteomes" id="UP000813461"/>
    </source>
</evidence>
<organism evidence="3 4">
    <name type="scientific">Paraphoma chrysanthemicola</name>
    <dbReference type="NCBI Taxonomy" id="798071"/>
    <lineage>
        <taxon>Eukaryota</taxon>
        <taxon>Fungi</taxon>
        <taxon>Dikarya</taxon>
        <taxon>Ascomycota</taxon>
        <taxon>Pezizomycotina</taxon>
        <taxon>Dothideomycetes</taxon>
        <taxon>Pleosporomycetidae</taxon>
        <taxon>Pleosporales</taxon>
        <taxon>Pleosporineae</taxon>
        <taxon>Phaeosphaeriaceae</taxon>
        <taxon>Paraphoma</taxon>
    </lineage>
</organism>
<evidence type="ECO:0000313" key="3">
    <source>
        <dbReference type="EMBL" id="KAH7089097.1"/>
    </source>
</evidence>
<gene>
    <name evidence="3" type="ORF">FB567DRAFT_619955</name>
</gene>
<comment type="caution">
    <text evidence="3">The sequence shown here is derived from an EMBL/GenBank/DDBJ whole genome shotgun (WGS) entry which is preliminary data.</text>
</comment>
<dbReference type="Proteomes" id="UP000813461">
    <property type="component" value="Unassembled WGS sequence"/>
</dbReference>
<feature type="transmembrane region" description="Helical" evidence="2">
    <location>
        <begin position="42"/>
        <end position="65"/>
    </location>
</feature>
<keyword evidence="2" id="KW-0812">Transmembrane</keyword>
<accession>A0A8K0RAI7</accession>
<keyword evidence="4" id="KW-1185">Reference proteome</keyword>
<dbReference type="EMBL" id="JAGMVJ010000007">
    <property type="protein sequence ID" value="KAH7089097.1"/>
    <property type="molecule type" value="Genomic_DNA"/>
</dbReference>